<sequence>MPEQLLLAELSGSVEADGASPVPADRYPGAIVELGELVDFNANLVPATGRRPSAPGRAPGADRDKNTVAPVPLYPCCCPRRDAGRTISHLFHTPPCQCGNPIHT</sequence>
<accession>A0ABQ0RIX2</accession>
<evidence type="ECO:0000313" key="1">
    <source>
        <dbReference type="EMBL" id="GEC11426.1"/>
    </source>
</evidence>
<comment type="caution">
    <text evidence="1">The sequence shown here is derived from an EMBL/GenBank/DDBJ whole genome shotgun (WGS) entry which is preliminary data.</text>
</comment>
<keyword evidence="2" id="KW-1185">Reference proteome</keyword>
<proteinExistence type="predicted"/>
<name>A0ABQ0RIX2_GLUNI</name>
<gene>
    <name evidence="1" type="ORF">ANI01nite_06290</name>
</gene>
<organism evidence="1 2">
    <name type="scientific">Glutamicibacter nicotianae</name>
    <name type="common">Arthrobacter nicotianae</name>
    <dbReference type="NCBI Taxonomy" id="37929"/>
    <lineage>
        <taxon>Bacteria</taxon>
        <taxon>Bacillati</taxon>
        <taxon>Actinomycetota</taxon>
        <taxon>Actinomycetes</taxon>
        <taxon>Micrococcales</taxon>
        <taxon>Micrococcaceae</taxon>
        <taxon>Glutamicibacter</taxon>
    </lineage>
</organism>
<evidence type="ECO:0000313" key="2">
    <source>
        <dbReference type="Proteomes" id="UP000316242"/>
    </source>
</evidence>
<reference evidence="1 2" key="1">
    <citation type="submission" date="2019-06" db="EMBL/GenBank/DDBJ databases">
        <title>Whole genome shotgun sequence of Glutamicibacter nicotianae NBRC 14234.</title>
        <authorList>
            <person name="Hosoyama A."/>
            <person name="Uohara A."/>
            <person name="Ohji S."/>
            <person name="Ichikawa N."/>
        </authorList>
    </citation>
    <scope>NUCLEOTIDE SEQUENCE [LARGE SCALE GENOMIC DNA]</scope>
    <source>
        <strain evidence="1 2">NBRC 14234</strain>
    </source>
</reference>
<protein>
    <submittedName>
        <fullName evidence="1">Uncharacterized protein</fullName>
    </submittedName>
</protein>
<dbReference type="Proteomes" id="UP000316242">
    <property type="component" value="Unassembled WGS sequence"/>
</dbReference>
<dbReference type="EMBL" id="BJNE01000002">
    <property type="protein sequence ID" value="GEC11426.1"/>
    <property type="molecule type" value="Genomic_DNA"/>
</dbReference>